<organism evidence="2 3">
    <name type="scientific">Mycoplana azooxidifex</name>
    <dbReference type="NCBI Taxonomy" id="1636188"/>
    <lineage>
        <taxon>Bacteria</taxon>
        <taxon>Pseudomonadati</taxon>
        <taxon>Pseudomonadota</taxon>
        <taxon>Alphaproteobacteria</taxon>
        <taxon>Hyphomicrobiales</taxon>
        <taxon>Rhizobiaceae</taxon>
        <taxon>Mycoplana</taxon>
    </lineage>
</organism>
<dbReference type="AlphaFoldDB" id="A0A7W6DCC6"/>
<name>A0A7W6DCC6_9HYPH</name>
<evidence type="ECO:0000256" key="1">
    <source>
        <dbReference type="SAM" id="MobiDB-lite"/>
    </source>
</evidence>
<proteinExistence type="predicted"/>
<protein>
    <recommendedName>
        <fullName evidence="4">Internal virion protein</fullName>
    </recommendedName>
</protein>
<reference evidence="2 3" key="1">
    <citation type="submission" date="2020-08" db="EMBL/GenBank/DDBJ databases">
        <title>Genomic Encyclopedia of Type Strains, Phase IV (KMG-IV): sequencing the most valuable type-strain genomes for metagenomic binning, comparative biology and taxonomic classification.</title>
        <authorList>
            <person name="Goeker M."/>
        </authorList>
    </citation>
    <scope>NUCLEOTIDE SEQUENCE [LARGE SCALE GENOMIC DNA]</scope>
    <source>
        <strain evidence="2 3">DSM 100211</strain>
    </source>
</reference>
<feature type="compositionally biased region" description="Basic and acidic residues" evidence="1">
    <location>
        <begin position="42"/>
        <end position="59"/>
    </location>
</feature>
<feature type="compositionally biased region" description="Low complexity" evidence="1">
    <location>
        <begin position="84"/>
        <end position="98"/>
    </location>
</feature>
<evidence type="ECO:0000313" key="3">
    <source>
        <dbReference type="Proteomes" id="UP000574761"/>
    </source>
</evidence>
<dbReference type="Proteomes" id="UP000574761">
    <property type="component" value="Unassembled WGS sequence"/>
</dbReference>
<sequence>MPALLGAGLSVAGTVTQQKQQEKQQREIAEARNQAMRETLVKNKQLAEEGRDTFNKRMSDASAEQMEADQQKAQDTRSDELTEAAAAPADEAAGAAVAPISGSEPELVSGDMARRMKAALGESKEQAKALGRLGSYGDMLLEQNFLDTQAGRDIGTSSNKAAGNSAIMPYAQDFAEQHAYRPISPIGGILQGLGGLVGSYGGSSSANMPRRKYSTPFTG</sequence>
<accession>A0A7W6DCC6</accession>
<feature type="region of interest" description="Disordered" evidence="1">
    <location>
        <begin position="42"/>
        <end position="98"/>
    </location>
</feature>
<comment type="caution">
    <text evidence="2">The sequence shown here is derived from an EMBL/GenBank/DDBJ whole genome shotgun (WGS) entry which is preliminary data.</text>
</comment>
<evidence type="ECO:0008006" key="4">
    <source>
        <dbReference type="Google" id="ProtNLM"/>
    </source>
</evidence>
<feature type="region of interest" description="Disordered" evidence="1">
    <location>
        <begin position="1"/>
        <end position="28"/>
    </location>
</feature>
<feature type="compositionally biased region" description="Basic and acidic residues" evidence="1">
    <location>
        <begin position="69"/>
        <end position="80"/>
    </location>
</feature>
<gene>
    <name evidence="2" type="ORF">GGQ64_005339</name>
</gene>
<evidence type="ECO:0000313" key="2">
    <source>
        <dbReference type="EMBL" id="MBB3980092.1"/>
    </source>
</evidence>
<dbReference type="EMBL" id="JACIEE010000015">
    <property type="protein sequence ID" value="MBB3980092.1"/>
    <property type="molecule type" value="Genomic_DNA"/>
</dbReference>
<keyword evidence="3" id="KW-1185">Reference proteome</keyword>